<evidence type="ECO:0000256" key="2">
    <source>
        <dbReference type="ARBA" id="ARBA00022475"/>
    </source>
</evidence>
<evidence type="ECO:0000256" key="6">
    <source>
        <dbReference type="ARBA" id="ARBA00022989"/>
    </source>
</evidence>
<dbReference type="OrthoDB" id="7545962at2759"/>
<dbReference type="PANTHER" id="PTHR21137:SF35">
    <property type="entry name" value="ODORANT RECEPTOR 19A-RELATED"/>
    <property type="match status" value="1"/>
</dbReference>
<keyword evidence="7 10" id="KW-0472">Membrane</keyword>
<keyword evidence="12" id="KW-1185">Reference proteome</keyword>
<proteinExistence type="predicted"/>
<keyword evidence="4 10" id="KW-0812">Transmembrane</keyword>
<evidence type="ECO:0000256" key="7">
    <source>
        <dbReference type="ARBA" id="ARBA00023136"/>
    </source>
</evidence>
<evidence type="ECO:0000256" key="10">
    <source>
        <dbReference type="SAM" id="Phobius"/>
    </source>
</evidence>
<dbReference type="Proteomes" id="UP000292052">
    <property type="component" value="Unassembled WGS sequence"/>
</dbReference>
<evidence type="ECO:0000256" key="5">
    <source>
        <dbReference type="ARBA" id="ARBA00022725"/>
    </source>
</evidence>
<evidence type="ECO:0000313" key="12">
    <source>
        <dbReference type="Proteomes" id="UP000292052"/>
    </source>
</evidence>
<keyword evidence="2" id="KW-1003">Cell membrane</keyword>
<organism evidence="11 12">
    <name type="scientific">Asbolus verrucosus</name>
    <name type="common">Desert ironclad beetle</name>
    <dbReference type="NCBI Taxonomy" id="1661398"/>
    <lineage>
        <taxon>Eukaryota</taxon>
        <taxon>Metazoa</taxon>
        <taxon>Ecdysozoa</taxon>
        <taxon>Arthropoda</taxon>
        <taxon>Hexapoda</taxon>
        <taxon>Insecta</taxon>
        <taxon>Pterygota</taxon>
        <taxon>Neoptera</taxon>
        <taxon>Endopterygota</taxon>
        <taxon>Coleoptera</taxon>
        <taxon>Polyphaga</taxon>
        <taxon>Cucujiformia</taxon>
        <taxon>Tenebrionidae</taxon>
        <taxon>Pimeliinae</taxon>
        <taxon>Asbolus</taxon>
    </lineage>
</organism>
<feature type="transmembrane region" description="Helical" evidence="10">
    <location>
        <begin position="84"/>
        <end position="104"/>
    </location>
</feature>
<dbReference type="GO" id="GO:0005549">
    <property type="term" value="F:odorant binding"/>
    <property type="evidence" value="ECO:0007669"/>
    <property type="project" value="InterPro"/>
</dbReference>
<keyword evidence="9" id="KW-0807">Transducer</keyword>
<feature type="non-terminal residue" evidence="11">
    <location>
        <position position="301"/>
    </location>
</feature>
<keyword evidence="6 10" id="KW-1133">Transmembrane helix</keyword>
<dbReference type="Pfam" id="PF02949">
    <property type="entry name" value="7tm_6"/>
    <property type="match status" value="1"/>
</dbReference>
<evidence type="ECO:0000313" key="11">
    <source>
        <dbReference type="EMBL" id="RZC34985.1"/>
    </source>
</evidence>
<name>A0A482VQ41_ASBVE</name>
<sequence length="301" mass="34393">MLVPTLGILHLLLEDNLDMERVNYNAAFLAQATCFITKLLPFIKDGHRIRKCIDYFDSSLFTVTMEKQKTVIDNCIKVCRRNTFIFLLCACSGVGSWATKPFFWEGHKLPVDVWLPFNTSEKLIIYYPVYFIITMGPCFASVATGVIDPLIAGLAYNATTQIKILKDNLQYLSEYADEEMLKNRKTSPTEQISIIKNEIIYKKIRQSIDHHDAILNFVKEYEKCFSLVVFSQFAASVFVICFCCLQLSESNTVAHAIYMGKWYDYDVKCKKALIILMERSKVPITVTAGKITELSLPTFTT</sequence>
<gene>
    <name evidence="11" type="ORF">BDFB_013043</name>
</gene>
<dbReference type="PANTHER" id="PTHR21137">
    <property type="entry name" value="ODORANT RECEPTOR"/>
    <property type="match status" value="1"/>
</dbReference>
<dbReference type="InterPro" id="IPR004117">
    <property type="entry name" value="7tm6_olfct_rcpt"/>
</dbReference>
<evidence type="ECO:0000256" key="9">
    <source>
        <dbReference type="ARBA" id="ARBA00023224"/>
    </source>
</evidence>
<accession>A0A482VQ41</accession>
<evidence type="ECO:0000256" key="1">
    <source>
        <dbReference type="ARBA" id="ARBA00004651"/>
    </source>
</evidence>
<dbReference type="GO" id="GO:0005886">
    <property type="term" value="C:plasma membrane"/>
    <property type="evidence" value="ECO:0007669"/>
    <property type="project" value="UniProtKB-SubCell"/>
</dbReference>
<evidence type="ECO:0000256" key="8">
    <source>
        <dbReference type="ARBA" id="ARBA00023170"/>
    </source>
</evidence>
<keyword evidence="8" id="KW-0675">Receptor</keyword>
<evidence type="ECO:0000256" key="3">
    <source>
        <dbReference type="ARBA" id="ARBA00022606"/>
    </source>
</evidence>
<dbReference type="AlphaFoldDB" id="A0A482VQ41"/>
<dbReference type="GO" id="GO:0007165">
    <property type="term" value="P:signal transduction"/>
    <property type="evidence" value="ECO:0007669"/>
    <property type="project" value="UniProtKB-KW"/>
</dbReference>
<dbReference type="EMBL" id="QDEB01075068">
    <property type="protein sequence ID" value="RZC34985.1"/>
    <property type="molecule type" value="Genomic_DNA"/>
</dbReference>
<evidence type="ECO:0000256" key="4">
    <source>
        <dbReference type="ARBA" id="ARBA00022692"/>
    </source>
</evidence>
<feature type="transmembrane region" description="Helical" evidence="10">
    <location>
        <begin position="124"/>
        <end position="147"/>
    </location>
</feature>
<comment type="subcellular location">
    <subcellularLocation>
        <location evidence="1">Cell membrane</location>
        <topology evidence="1">Multi-pass membrane protein</topology>
    </subcellularLocation>
</comment>
<keyword evidence="5" id="KW-0552">Olfaction</keyword>
<protein>
    <submittedName>
        <fullName evidence="11">7tm 6 domain containing protein</fullName>
    </submittedName>
</protein>
<keyword evidence="3" id="KW-0716">Sensory transduction</keyword>
<reference evidence="11 12" key="1">
    <citation type="submission" date="2017-03" db="EMBL/GenBank/DDBJ databases">
        <title>Genome of the blue death feigning beetle - Asbolus verrucosus.</title>
        <authorList>
            <person name="Rider S.D."/>
        </authorList>
    </citation>
    <scope>NUCLEOTIDE SEQUENCE [LARGE SCALE GENOMIC DNA]</scope>
    <source>
        <strain evidence="11">Butters</strain>
        <tissue evidence="11">Head and leg muscle</tissue>
    </source>
</reference>
<comment type="caution">
    <text evidence="11">The sequence shown here is derived from an EMBL/GenBank/DDBJ whole genome shotgun (WGS) entry which is preliminary data.</text>
</comment>
<dbReference type="GO" id="GO:0004984">
    <property type="term" value="F:olfactory receptor activity"/>
    <property type="evidence" value="ECO:0007669"/>
    <property type="project" value="InterPro"/>
</dbReference>